<protein>
    <submittedName>
        <fullName evidence="1">Uncharacterized protein</fullName>
    </submittedName>
</protein>
<dbReference type="EMBL" id="JAUSUL010000008">
    <property type="protein sequence ID" value="MDQ0317763.1"/>
    <property type="molecule type" value="Genomic_DNA"/>
</dbReference>
<evidence type="ECO:0000313" key="2">
    <source>
        <dbReference type="Proteomes" id="UP001229244"/>
    </source>
</evidence>
<sequence>MTDIRIPVSAVAEVEGEPRIRDLDLADRLQWSRPREIRTLIARNLAELELHGGICCTTQQNTGRRGRPGKSYYLNEGQALVIAALSRTDRAAQIRKAIVDVFIAYRRGQLVEVKAHRRRKPEREPVNLDTAYLETFDETRKFLSRFADQPAALVDVLAGCVARIEALERALEAA</sequence>
<keyword evidence="2" id="KW-1185">Reference proteome</keyword>
<evidence type="ECO:0000313" key="1">
    <source>
        <dbReference type="EMBL" id="MDQ0317763.1"/>
    </source>
</evidence>
<name>A0AAE3VTZ7_9HYPH</name>
<accession>A0AAE3VTZ7</accession>
<organism evidence="1 2">
    <name type="scientific">Amorphus orientalis</name>
    <dbReference type="NCBI Taxonomy" id="649198"/>
    <lineage>
        <taxon>Bacteria</taxon>
        <taxon>Pseudomonadati</taxon>
        <taxon>Pseudomonadota</taxon>
        <taxon>Alphaproteobacteria</taxon>
        <taxon>Hyphomicrobiales</taxon>
        <taxon>Amorphaceae</taxon>
        <taxon>Amorphus</taxon>
    </lineage>
</organism>
<dbReference type="AlphaFoldDB" id="A0AAE3VTZ7"/>
<gene>
    <name evidence="1" type="ORF">J2S73_004250</name>
</gene>
<reference evidence="1" key="1">
    <citation type="submission" date="2023-07" db="EMBL/GenBank/DDBJ databases">
        <title>Genomic Encyclopedia of Type Strains, Phase IV (KMG-IV): sequencing the most valuable type-strain genomes for metagenomic binning, comparative biology and taxonomic classification.</title>
        <authorList>
            <person name="Goeker M."/>
        </authorList>
    </citation>
    <scope>NUCLEOTIDE SEQUENCE</scope>
    <source>
        <strain evidence="1">DSM 21202</strain>
    </source>
</reference>
<comment type="caution">
    <text evidence="1">The sequence shown here is derived from an EMBL/GenBank/DDBJ whole genome shotgun (WGS) entry which is preliminary data.</text>
</comment>
<proteinExistence type="predicted"/>
<dbReference type="Proteomes" id="UP001229244">
    <property type="component" value="Unassembled WGS sequence"/>
</dbReference>
<dbReference type="RefSeq" id="WP_306887689.1">
    <property type="nucleotide sequence ID" value="NZ_JAUSUL010000008.1"/>
</dbReference>